<protein>
    <recommendedName>
        <fullName evidence="2">DUF72 domain-containing protein</fullName>
    </recommendedName>
</protein>
<dbReference type="Pfam" id="PF01904">
    <property type="entry name" value="DUF72"/>
    <property type="match status" value="1"/>
</dbReference>
<accession>A0A3B1CI15</accession>
<organism evidence="1">
    <name type="scientific">hydrothermal vent metagenome</name>
    <dbReference type="NCBI Taxonomy" id="652676"/>
    <lineage>
        <taxon>unclassified sequences</taxon>
        <taxon>metagenomes</taxon>
        <taxon>ecological metagenomes</taxon>
    </lineage>
</organism>
<dbReference type="Gene3D" id="3.20.20.410">
    <property type="entry name" value="Protein of unknown function UPF0759"/>
    <property type="match status" value="1"/>
</dbReference>
<gene>
    <name evidence="1" type="ORF">MNBD_NITROSPINAE01-48</name>
</gene>
<dbReference type="InterPro" id="IPR002763">
    <property type="entry name" value="DUF72"/>
</dbReference>
<sequence>MTTNQVDELVDADDDVKQAEIVVGTSGFSYGDWVGRVYPDDIKKEKMLSFYASDLGFRLVELNDTYNTVPVTGWAENLLNDVTAGFAFVVKAHKSMTRNIYDRDGAYIRDEEAVEAFMAGVNPLVDANALKCIIAQFPVRFARSDGAFAHIKWLAGSVAPVPLVVEFRNINWMAKSAFDKLHEIGVGYCSVDGPELPEFPNFTPAGTAPVSCVRLCGRNKNWFDVKGSARYDYNYSNFELKQLTEPIRKIAETSADVIVLFNNYTNGASVKNAKILKELLPLG</sequence>
<dbReference type="PANTHER" id="PTHR30348">
    <property type="entry name" value="UNCHARACTERIZED PROTEIN YECE"/>
    <property type="match status" value="1"/>
</dbReference>
<dbReference type="SUPFAM" id="SSF117396">
    <property type="entry name" value="TM1631-like"/>
    <property type="match status" value="1"/>
</dbReference>
<reference evidence="1" key="1">
    <citation type="submission" date="2018-06" db="EMBL/GenBank/DDBJ databases">
        <authorList>
            <person name="Zhirakovskaya E."/>
        </authorList>
    </citation>
    <scope>NUCLEOTIDE SEQUENCE</scope>
</reference>
<dbReference type="PANTHER" id="PTHR30348:SF13">
    <property type="entry name" value="UPF0759 PROTEIN YUNF"/>
    <property type="match status" value="1"/>
</dbReference>
<evidence type="ECO:0000313" key="1">
    <source>
        <dbReference type="EMBL" id="VAX24413.1"/>
    </source>
</evidence>
<dbReference type="InterPro" id="IPR036520">
    <property type="entry name" value="UPF0759_sf"/>
</dbReference>
<dbReference type="AlphaFoldDB" id="A0A3B1CI15"/>
<name>A0A3B1CI15_9ZZZZ</name>
<dbReference type="EMBL" id="UOGC01000165">
    <property type="protein sequence ID" value="VAX24413.1"/>
    <property type="molecule type" value="Genomic_DNA"/>
</dbReference>
<evidence type="ECO:0008006" key="2">
    <source>
        <dbReference type="Google" id="ProtNLM"/>
    </source>
</evidence>
<proteinExistence type="predicted"/>